<feature type="region of interest" description="Disordered" evidence="1">
    <location>
        <begin position="1"/>
        <end position="34"/>
    </location>
</feature>
<dbReference type="Proteomes" id="UP000887564">
    <property type="component" value="Unplaced"/>
</dbReference>
<evidence type="ECO:0000313" key="3">
    <source>
        <dbReference type="WBParaSite" id="PEQ_0000743301-mRNA-1"/>
    </source>
</evidence>
<evidence type="ECO:0000256" key="1">
    <source>
        <dbReference type="SAM" id="MobiDB-lite"/>
    </source>
</evidence>
<sequence length="101" mass="11220">MRSLATKQEQDVVRNSSLSPSRPRNSTLRTLADRVQSAAQRGQQRLRSQHSSGAGISLQDEANSSNIEVQCRSAFYICIVLCARNWCLKLLERGRASMLVG</sequence>
<proteinExistence type="predicted"/>
<name>A0A914RRH8_PAREQ</name>
<evidence type="ECO:0000313" key="2">
    <source>
        <dbReference type="Proteomes" id="UP000887564"/>
    </source>
</evidence>
<organism evidence="2 3">
    <name type="scientific">Parascaris equorum</name>
    <name type="common">Equine roundworm</name>
    <dbReference type="NCBI Taxonomy" id="6256"/>
    <lineage>
        <taxon>Eukaryota</taxon>
        <taxon>Metazoa</taxon>
        <taxon>Ecdysozoa</taxon>
        <taxon>Nematoda</taxon>
        <taxon>Chromadorea</taxon>
        <taxon>Rhabditida</taxon>
        <taxon>Spirurina</taxon>
        <taxon>Ascaridomorpha</taxon>
        <taxon>Ascaridoidea</taxon>
        <taxon>Ascarididae</taxon>
        <taxon>Parascaris</taxon>
    </lineage>
</organism>
<dbReference type="WBParaSite" id="PEQ_0000743301-mRNA-1">
    <property type="protein sequence ID" value="PEQ_0000743301-mRNA-1"/>
    <property type="gene ID" value="PEQ_0000743301"/>
</dbReference>
<feature type="compositionally biased region" description="Low complexity" evidence="1">
    <location>
        <begin position="14"/>
        <end position="30"/>
    </location>
</feature>
<protein>
    <submittedName>
        <fullName evidence="3">Uncharacterized protein</fullName>
    </submittedName>
</protein>
<reference evidence="3" key="1">
    <citation type="submission" date="2022-11" db="UniProtKB">
        <authorList>
            <consortium name="WormBaseParasite"/>
        </authorList>
    </citation>
    <scope>IDENTIFICATION</scope>
</reference>
<accession>A0A914RRH8</accession>
<dbReference type="AlphaFoldDB" id="A0A914RRH8"/>
<keyword evidence="2" id="KW-1185">Reference proteome</keyword>